<sequence>VGETIDGDRYRKVLGRYPTGVTLVTATGEDGPVGMIIGSFVSVSLEPPLVGFLPAKGSQTWPLIEATGVFCVNVLADNQQGLVDLFVGKEGDPWASVSFRLADSGSPIVEGAVAAIDCSIDRMVEAGDHWFVTGEVTGVEYSDEGSPLVFLGGVYGLFEGLR</sequence>
<dbReference type="InterPro" id="IPR002563">
    <property type="entry name" value="Flavin_Rdtase-like_dom"/>
</dbReference>
<dbReference type="AlphaFoldDB" id="A0A381WFS7"/>
<name>A0A381WFS7_9ZZZZ</name>
<dbReference type="GO" id="GO:0042602">
    <property type="term" value="F:riboflavin reductase (NADPH) activity"/>
    <property type="evidence" value="ECO:0007669"/>
    <property type="project" value="TreeGrafter"/>
</dbReference>
<evidence type="ECO:0000259" key="3">
    <source>
        <dbReference type="SMART" id="SM00903"/>
    </source>
</evidence>
<protein>
    <recommendedName>
        <fullName evidence="3">Flavin reductase like domain-containing protein</fullName>
    </recommendedName>
</protein>
<comment type="similarity">
    <text evidence="1">Belongs to the non-flavoprotein flavin reductase family.</text>
</comment>
<evidence type="ECO:0000256" key="2">
    <source>
        <dbReference type="ARBA" id="ARBA00023002"/>
    </source>
</evidence>
<dbReference type="SMART" id="SM00903">
    <property type="entry name" value="Flavin_Reduct"/>
    <property type="match status" value="1"/>
</dbReference>
<evidence type="ECO:0000313" key="4">
    <source>
        <dbReference type="EMBL" id="SVA50783.1"/>
    </source>
</evidence>
<dbReference type="Gene3D" id="2.30.110.10">
    <property type="entry name" value="Electron Transport, Fmn-binding Protein, Chain A"/>
    <property type="match status" value="1"/>
</dbReference>
<evidence type="ECO:0000256" key="1">
    <source>
        <dbReference type="ARBA" id="ARBA00008898"/>
    </source>
</evidence>
<reference evidence="4" key="1">
    <citation type="submission" date="2018-05" db="EMBL/GenBank/DDBJ databases">
        <authorList>
            <person name="Lanie J.A."/>
            <person name="Ng W.-L."/>
            <person name="Kazmierczak K.M."/>
            <person name="Andrzejewski T.M."/>
            <person name="Davidsen T.M."/>
            <person name="Wayne K.J."/>
            <person name="Tettelin H."/>
            <person name="Glass J.I."/>
            <person name="Rusch D."/>
            <person name="Podicherti R."/>
            <person name="Tsui H.-C.T."/>
            <person name="Winkler M.E."/>
        </authorList>
    </citation>
    <scope>NUCLEOTIDE SEQUENCE</scope>
</reference>
<gene>
    <name evidence="4" type="ORF">METZ01_LOCUS103637</name>
</gene>
<dbReference type="GO" id="GO:0010181">
    <property type="term" value="F:FMN binding"/>
    <property type="evidence" value="ECO:0007669"/>
    <property type="project" value="InterPro"/>
</dbReference>
<dbReference type="Pfam" id="PF01613">
    <property type="entry name" value="Flavin_Reduct"/>
    <property type="match status" value="1"/>
</dbReference>
<feature type="non-terminal residue" evidence="4">
    <location>
        <position position="1"/>
    </location>
</feature>
<dbReference type="SUPFAM" id="SSF50475">
    <property type="entry name" value="FMN-binding split barrel"/>
    <property type="match status" value="1"/>
</dbReference>
<proteinExistence type="inferred from homology"/>
<feature type="domain" description="Flavin reductase like" evidence="3">
    <location>
        <begin position="14"/>
        <end position="157"/>
    </location>
</feature>
<keyword evidence="2" id="KW-0560">Oxidoreductase</keyword>
<dbReference type="PANTHER" id="PTHR30466">
    <property type="entry name" value="FLAVIN REDUCTASE"/>
    <property type="match status" value="1"/>
</dbReference>
<dbReference type="PANTHER" id="PTHR30466:SF11">
    <property type="entry name" value="FLAVIN-DEPENDENT MONOOXYGENASE, REDUCTASE SUBUNIT HSAB"/>
    <property type="match status" value="1"/>
</dbReference>
<organism evidence="4">
    <name type="scientific">marine metagenome</name>
    <dbReference type="NCBI Taxonomy" id="408172"/>
    <lineage>
        <taxon>unclassified sequences</taxon>
        <taxon>metagenomes</taxon>
        <taxon>ecological metagenomes</taxon>
    </lineage>
</organism>
<dbReference type="InterPro" id="IPR012349">
    <property type="entry name" value="Split_barrel_FMN-bd"/>
</dbReference>
<dbReference type="EMBL" id="UINC01011515">
    <property type="protein sequence ID" value="SVA50783.1"/>
    <property type="molecule type" value="Genomic_DNA"/>
</dbReference>
<accession>A0A381WFS7</accession>
<dbReference type="InterPro" id="IPR050268">
    <property type="entry name" value="NADH-dep_flavin_reductase"/>
</dbReference>